<dbReference type="GO" id="GO:0046872">
    <property type="term" value="F:metal ion binding"/>
    <property type="evidence" value="ECO:0007669"/>
    <property type="project" value="UniProtKB-KW"/>
</dbReference>
<keyword evidence="6" id="KW-0106">Calcium</keyword>
<comment type="caution">
    <text evidence="9">The sequence shown here is derived from an EMBL/GenBank/DDBJ whole genome shotgun (WGS) entry which is preliminary data.</text>
</comment>
<evidence type="ECO:0000256" key="1">
    <source>
        <dbReference type="ARBA" id="ARBA00001913"/>
    </source>
</evidence>
<comment type="cofactor">
    <cofactor evidence="1">
        <name>Ca(2+)</name>
        <dbReference type="ChEBI" id="CHEBI:29108"/>
    </cofactor>
</comment>
<dbReference type="InterPro" id="IPR017850">
    <property type="entry name" value="Alkaline_phosphatase_core_sf"/>
</dbReference>
<dbReference type="InterPro" id="IPR000917">
    <property type="entry name" value="Sulfatase_N"/>
</dbReference>
<keyword evidence="5 9" id="KW-0378">Hydrolase</keyword>
<evidence type="ECO:0000313" key="9">
    <source>
        <dbReference type="EMBL" id="TWT65699.1"/>
    </source>
</evidence>
<dbReference type="Proteomes" id="UP000317238">
    <property type="component" value="Unassembled WGS sequence"/>
</dbReference>
<dbReference type="InterPro" id="IPR050738">
    <property type="entry name" value="Sulfatase"/>
</dbReference>
<sequence precursor="true">MHRLWLLLGVFALVSAETLAADRPNIVQFFVDDLGWSNLGYRQPDQFDTPNIDLLARQGIDLQQAYVASPTCSPSRATLLTGQHPARLQMVRHIPGGPKHPDFDKFGRTDVEFNLWPGDPAQFPCRNWLPLEHVTYAEALRDLGYYNLFVGKWHLGHEPYHPIHQGFDRQIGTSNFGHPKGYYPPYAPNGEVFPDAKTQYLTDRITDETVQFISDYSIDQPLMISLWYYNVHTPSQGPSDLVPKYQGREGLDGKRAEYAAQIAAVDRSVGRVRKALADKGIDDNTLIIFTSDQGSFFEWEPYRGGKRVDTLCEGGARVPMIFHWPGVTAQDAVNESVVQTTDLFPTLVELAGGDASSYDHLDGVSLMPILRDNVTIHRNEPIFGYRAYEDLYASVRDGDWKLLAYRSGQVALYNVVKDRGEQHDLSKKRPEITEELKRELWRWENKVGVAQFSGISP</sequence>
<accession>A0A5C5XSW8</accession>
<dbReference type="EMBL" id="SJPL01000002">
    <property type="protein sequence ID" value="TWT65699.1"/>
    <property type="molecule type" value="Genomic_DNA"/>
</dbReference>
<evidence type="ECO:0000256" key="7">
    <source>
        <dbReference type="SAM" id="SignalP"/>
    </source>
</evidence>
<dbReference type="AlphaFoldDB" id="A0A5C5XSW8"/>
<proteinExistence type="inferred from homology"/>
<reference evidence="9 10" key="1">
    <citation type="submission" date="2019-02" db="EMBL/GenBank/DDBJ databases">
        <title>Deep-cultivation of Planctomycetes and their phenomic and genomic characterization uncovers novel biology.</title>
        <authorList>
            <person name="Wiegand S."/>
            <person name="Jogler M."/>
            <person name="Boedeker C."/>
            <person name="Pinto D."/>
            <person name="Vollmers J."/>
            <person name="Rivas-Marin E."/>
            <person name="Kohn T."/>
            <person name="Peeters S.H."/>
            <person name="Heuer A."/>
            <person name="Rast P."/>
            <person name="Oberbeckmann S."/>
            <person name="Bunk B."/>
            <person name="Jeske O."/>
            <person name="Meyerdierks A."/>
            <person name="Storesund J.E."/>
            <person name="Kallscheuer N."/>
            <person name="Luecker S."/>
            <person name="Lage O.M."/>
            <person name="Pohl T."/>
            <person name="Merkel B.J."/>
            <person name="Hornburger P."/>
            <person name="Mueller R.-W."/>
            <person name="Bruemmer F."/>
            <person name="Labrenz M."/>
            <person name="Spormann A.M."/>
            <person name="Op Den Camp H."/>
            <person name="Overmann J."/>
            <person name="Amann R."/>
            <person name="Jetten M.S.M."/>
            <person name="Mascher T."/>
            <person name="Medema M.H."/>
            <person name="Devos D.P."/>
            <person name="Kaster A.-K."/>
            <person name="Ovreas L."/>
            <person name="Rohde M."/>
            <person name="Galperin M.Y."/>
            <person name="Jogler C."/>
        </authorList>
    </citation>
    <scope>NUCLEOTIDE SEQUENCE [LARGE SCALE GENOMIC DNA]</scope>
    <source>
        <strain evidence="9 10">Pan14r</strain>
    </source>
</reference>
<feature type="signal peptide" evidence="7">
    <location>
        <begin position="1"/>
        <end position="20"/>
    </location>
</feature>
<evidence type="ECO:0000256" key="6">
    <source>
        <dbReference type="ARBA" id="ARBA00022837"/>
    </source>
</evidence>
<dbReference type="Gene3D" id="3.30.1120.10">
    <property type="match status" value="1"/>
</dbReference>
<dbReference type="PANTHER" id="PTHR42693">
    <property type="entry name" value="ARYLSULFATASE FAMILY MEMBER"/>
    <property type="match status" value="1"/>
</dbReference>
<dbReference type="Gene3D" id="3.40.720.10">
    <property type="entry name" value="Alkaline Phosphatase, subunit A"/>
    <property type="match status" value="1"/>
</dbReference>
<name>A0A5C5XSW8_9PLAN</name>
<dbReference type="EC" id="3.1.6.1" evidence="9"/>
<dbReference type="SUPFAM" id="SSF53649">
    <property type="entry name" value="Alkaline phosphatase-like"/>
    <property type="match status" value="1"/>
</dbReference>
<evidence type="ECO:0000256" key="2">
    <source>
        <dbReference type="ARBA" id="ARBA00008779"/>
    </source>
</evidence>
<feature type="domain" description="Sulfatase N-terminal" evidence="8">
    <location>
        <begin position="24"/>
        <end position="352"/>
    </location>
</feature>
<feature type="chain" id="PRO_5022840271" evidence="7">
    <location>
        <begin position="21"/>
        <end position="457"/>
    </location>
</feature>
<evidence type="ECO:0000259" key="8">
    <source>
        <dbReference type="Pfam" id="PF00884"/>
    </source>
</evidence>
<gene>
    <name evidence="9" type="primary">atsA_96</name>
    <name evidence="9" type="ORF">Pan14r_52480</name>
</gene>
<evidence type="ECO:0000256" key="3">
    <source>
        <dbReference type="ARBA" id="ARBA00022723"/>
    </source>
</evidence>
<evidence type="ECO:0000256" key="5">
    <source>
        <dbReference type="ARBA" id="ARBA00022801"/>
    </source>
</evidence>
<keyword evidence="3" id="KW-0479">Metal-binding</keyword>
<dbReference type="Pfam" id="PF00884">
    <property type="entry name" value="Sulfatase"/>
    <property type="match status" value="1"/>
</dbReference>
<dbReference type="CDD" id="cd16144">
    <property type="entry name" value="ARS_like"/>
    <property type="match status" value="1"/>
</dbReference>
<protein>
    <submittedName>
        <fullName evidence="9">Arylsulfatase</fullName>
        <ecNumber evidence="9">3.1.6.1</ecNumber>
    </submittedName>
</protein>
<evidence type="ECO:0000313" key="10">
    <source>
        <dbReference type="Proteomes" id="UP000317238"/>
    </source>
</evidence>
<dbReference type="InterPro" id="IPR024607">
    <property type="entry name" value="Sulfatase_CS"/>
</dbReference>
<organism evidence="9 10">
    <name type="scientific">Crateriforma conspicua</name>
    <dbReference type="NCBI Taxonomy" id="2527996"/>
    <lineage>
        <taxon>Bacteria</taxon>
        <taxon>Pseudomonadati</taxon>
        <taxon>Planctomycetota</taxon>
        <taxon>Planctomycetia</taxon>
        <taxon>Planctomycetales</taxon>
        <taxon>Planctomycetaceae</taxon>
        <taxon>Crateriforma</taxon>
    </lineage>
</organism>
<dbReference type="PANTHER" id="PTHR42693:SF42">
    <property type="entry name" value="ARYLSULFATASE G"/>
    <property type="match status" value="1"/>
</dbReference>
<keyword evidence="10" id="KW-1185">Reference proteome</keyword>
<dbReference type="PROSITE" id="PS00523">
    <property type="entry name" value="SULFATASE_1"/>
    <property type="match status" value="1"/>
</dbReference>
<comment type="similarity">
    <text evidence="2">Belongs to the sulfatase family.</text>
</comment>
<evidence type="ECO:0000256" key="4">
    <source>
        <dbReference type="ARBA" id="ARBA00022729"/>
    </source>
</evidence>
<dbReference type="GO" id="GO:0004065">
    <property type="term" value="F:arylsulfatase activity"/>
    <property type="evidence" value="ECO:0007669"/>
    <property type="project" value="UniProtKB-EC"/>
</dbReference>
<keyword evidence="4 7" id="KW-0732">Signal</keyword>